<dbReference type="Proteomes" id="UP000030758">
    <property type="component" value="Unassembled WGS sequence"/>
</dbReference>
<gene>
    <name evidence="1" type="ORF">M513_00760</name>
    <name evidence="2" type="ORF">M514_00760</name>
</gene>
<organism evidence="1 3">
    <name type="scientific">Trichuris suis</name>
    <name type="common">pig whipworm</name>
    <dbReference type="NCBI Taxonomy" id="68888"/>
    <lineage>
        <taxon>Eukaryota</taxon>
        <taxon>Metazoa</taxon>
        <taxon>Ecdysozoa</taxon>
        <taxon>Nematoda</taxon>
        <taxon>Enoplea</taxon>
        <taxon>Dorylaimia</taxon>
        <taxon>Trichinellida</taxon>
        <taxon>Trichuridae</taxon>
        <taxon>Trichuris</taxon>
    </lineage>
</organism>
<evidence type="ECO:0000313" key="2">
    <source>
        <dbReference type="EMBL" id="KFD66092.1"/>
    </source>
</evidence>
<evidence type="ECO:0000313" key="3">
    <source>
        <dbReference type="Proteomes" id="UP000030764"/>
    </source>
</evidence>
<reference evidence="1 3" key="1">
    <citation type="journal article" date="2014" name="Nat. Genet.">
        <title>Genome and transcriptome of the porcine whipworm Trichuris suis.</title>
        <authorList>
            <person name="Jex A.R."/>
            <person name="Nejsum P."/>
            <person name="Schwarz E.M."/>
            <person name="Hu L."/>
            <person name="Young N.D."/>
            <person name="Hall R.S."/>
            <person name="Korhonen P.K."/>
            <person name="Liao S."/>
            <person name="Thamsborg S."/>
            <person name="Xia J."/>
            <person name="Xu P."/>
            <person name="Wang S."/>
            <person name="Scheerlinck J.P."/>
            <person name="Hofmann A."/>
            <person name="Sternberg P.W."/>
            <person name="Wang J."/>
            <person name="Gasser R.B."/>
        </authorList>
    </citation>
    <scope>NUCLEOTIDE SEQUENCE [LARGE SCALE GENOMIC DNA]</scope>
    <source>
        <strain evidence="2">DCEP-RM93F</strain>
        <strain evidence="1">DCEP-RM93M</strain>
    </source>
</reference>
<sequence>MKPKMLRIHYVCLTAQVADSHTSTLVNECECHDSVGESQDCDCKRSHPTFQYLLPSVDGVFTFVPFTLRRCIILYSSVLSVTVKVTGSCSYPVCHKVLPFEREKTRSKEHPVRVPGQKAGVQRFLQICILLAEVQHKFIEKCVTGCTP</sequence>
<proteinExistence type="predicted"/>
<keyword evidence="3" id="KW-1185">Reference proteome</keyword>
<dbReference type="AlphaFoldDB" id="A0A085MMT8"/>
<name>A0A085MMT8_9BILA</name>
<evidence type="ECO:0000313" key="1">
    <source>
        <dbReference type="EMBL" id="KFD58534.1"/>
    </source>
</evidence>
<dbReference type="EMBL" id="KL363184">
    <property type="protein sequence ID" value="KFD58534.1"/>
    <property type="molecule type" value="Genomic_DNA"/>
</dbReference>
<protein>
    <submittedName>
        <fullName evidence="1">Uncharacterized protein</fullName>
    </submittedName>
</protein>
<dbReference type="EMBL" id="KL367528">
    <property type="protein sequence ID" value="KFD66092.1"/>
    <property type="molecule type" value="Genomic_DNA"/>
</dbReference>
<dbReference type="Proteomes" id="UP000030764">
    <property type="component" value="Unassembled WGS sequence"/>
</dbReference>
<accession>A0A085MMT8</accession>